<proteinExistence type="inferred from homology"/>
<keyword evidence="2" id="KW-0812">Transmembrane</keyword>
<feature type="domain" description="Outer membrane protein OmpA-like transmembrane" evidence="4">
    <location>
        <begin position="75"/>
        <end position="249"/>
    </location>
</feature>
<dbReference type="Proteomes" id="UP000198807">
    <property type="component" value="Unassembled WGS sequence"/>
</dbReference>
<dbReference type="RefSeq" id="WP_089714998.1">
    <property type="nucleotide sequence ID" value="NZ_FOBC01000020.1"/>
</dbReference>
<sequence>MNMKKTIIASAIAVGTLVATSNAQAQAQGFYAYGEAAYNDIGSSKAESYLRQEDQDGREDTEAFNQTLAGAGLTADLEYNSSFSNDDSEATFGVGGGYQFNKNFSLELAYRDLGEASYQNSFEVTGTEASGTGERKVSYESDAFILRGVGLLPVTERLSLEALLGVAYVDTDYSESEVVNGEGRLNSTDTRDSESDSDFTAAYGVGASFAFNDTLTGYARWERIHDIDTEDKWGGIEADTISAGFRYHF</sequence>
<accession>A0A1H7UF63</accession>
<name>A0A1H7UF63_9GAMM</name>
<dbReference type="GO" id="GO:0015288">
    <property type="term" value="F:porin activity"/>
    <property type="evidence" value="ECO:0007669"/>
    <property type="project" value="UniProtKB-KW"/>
</dbReference>
<evidence type="ECO:0000259" key="4">
    <source>
        <dbReference type="Pfam" id="PF01389"/>
    </source>
</evidence>
<dbReference type="EMBL" id="FOBC01000020">
    <property type="protein sequence ID" value="SEL95436.1"/>
    <property type="molecule type" value="Genomic_DNA"/>
</dbReference>
<keyword evidence="2" id="KW-0626">Porin</keyword>
<dbReference type="SUPFAM" id="SSF56925">
    <property type="entry name" value="OMPA-like"/>
    <property type="match status" value="1"/>
</dbReference>
<evidence type="ECO:0000256" key="3">
    <source>
        <dbReference type="SAM" id="SignalP"/>
    </source>
</evidence>
<keyword evidence="2" id="KW-0813">Transport</keyword>
<comment type="similarity">
    <text evidence="1">Belongs to the outer membrane OOP (TC 1.B.6) superfamily. OmpA family.</text>
</comment>
<feature type="chain" id="PRO_5011445786" evidence="3">
    <location>
        <begin position="26"/>
        <end position="249"/>
    </location>
</feature>
<dbReference type="InterPro" id="IPR000498">
    <property type="entry name" value="OmpA-like_TM_dom"/>
</dbReference>
<dbReference type="GO" id="GO:0009279">
    <property type="term" value="C:cell outer membrane"/>
    <property type="evidence" value="ECO:0007669"/>
    <property type="project" value="InterPro"/>
</dbReference>
<evidence type="ECO:0000256" key="2">
    <source>
        <dbReference type="ARBA" id="ARBA00023114"/>
    </source>
</evidence>
<evidence type="ECO:0000313" key="5">
    <source>
        <dbReference type="EMBL" id="SEL95436.1"/>
    </source>
</evidence>
<feature type="signal peptide" evidence="3">
    <location>
        <begin position="1"/>
        <end position="25"/>
    </location>
</feature>
<dbReference type="AlphaFoldDB" id="A0A1H7UF63"/>
<protein>
    <submittedName>
        <fullName evidence="5">Opacity protein</fullName>
    </submittedName>
</protein>
<dbReference type="InterPro" id="IPR011250">
    <property type="entry name" value="OMP/PagP_B-barrel"/>
</dbReference>
<dbReference type="Pfam" id="PF01389">
    <property type="entry name" value="OmpA_membrane"/>
    <property type="match status" value="1"/>
</dbReference>
<keyword evidence="2" id="KW-0406">Ion transport</keyword>
<reference evidence="6" key="1">
    <citation type="submission" date="2016-10" db="EMBL/GenBank/DDBJ databases">
        <authorList>
            <person name="Varghese N."/>
            <person name="Submissions S."/>
        </authorList>
    </citation>
    <scope>NUCLEOTIDE SEQUENCE [LARGE SCALE GENOMIC DNA]</scope>
    <source>
        <strain evidence="6">CGMCC 1.9150</strain>
    </source>
</reference>
<dbReference type="STRING" id="650850.SAMN04488129_12035"/>
<gene>
    <name evidence="5" type="ORF">SAMN04488129_12035</name>
</gene>
<evidence type="ECO:0000313" key="6">
    <source>
        <dbReference type="Proteomes" id="UP000198807"/>
    </source>
</evidence>
<dbReference type="Gene3D" id="2.40.160.20">
    <property type="match status" value="1"/>
</dbReference>
<dbReference type="GO" id="GO:0046930">
    <property type="term" value="C:pore complex"/>
    <property type="evidence" value="ECO:0007669"/>
    <property type="project" value="UniProtKB-KW"/>
</dbReference>
<organism evidence="5 6">
    <name type="scientific">Halomonas daqiaonensis</name>
    <dbReference type="NCBI Taxonomy" id="650850"/>
    <lineage>
        <taxon>Bacteria</taxon>
        <taxon>Pseudomonadati</taxon>
        <taxon>Pseudomonadota</taxon>
        <taxon>Gammaproteobacteria</taxon>
        <taxon>Oceanospirillales</taxon>
        <taxon>Halomonadaceae</taxon>
        <taxon>Halomonas</taxon>
    </lineage>
</organism>
<keyword evidence="3" id="KW-0732">Signal</keyword>
<dbReference type="OrthoDB" id="6877638at2"/>
<evidence type="ECO:0000256" key="1">
    <source>
        <dbReference type="ARBA" id="ARBA00005710"/>
    </source>
</evidence>
<keyword evidence="6" id="KW-1185">Reference proteome</keyword>